<reference evidence="3" key="1">
    <citation type="journal article" date="2020" name="Stud. Mycol.">
        <title>101 Dothideomycetes genomes: a test case for predicting lifestyles and emergence of pathogens.</title>
        <authorList>
            <person name="Haridas S."/>
            <person name="Albert R."/>
            <person name="Binder M."/>
            <person name="Bloem J."/>
            <person name="Labutti K."/>
            <person name="Salamov A."/>
            <person name="Andreopoulos B."/>
            <person name="Baker S."/>
            <person name="Barry K."/>
            <person name="Bills G."/>
            <person name="Bluhm B."/>
            <person name="Cannon C."/>
            <person name="Castanera R."/>
            <person name="Culley D."/>
            <person name="Daum C."/>
            <person name="Ezra D."/>
            <person name="Gonzalez J."/>
            <person name="Henrissat B."/>
            <person name="Kuo A."/>
            <person name="Liang C."/>
            <person name="Lipzen A."/>
            <person name="Lutzoni F."/>
            <person name="Magnuson J."/>
            <person name="Mondo S."/>
            <person name="Nolan M."/>
            <person name="Ohm R."/>
            <person name="Pangilinan J."/>
            <person name="Park H.-J."/>
            <person name="Ramirez L."/>
            <person name="Alfaro M."/>
            <person name="Sun H."/>
            <person name="Tritt A."/>
            <person name="Yoshinaga Y."/>
            <person name="Zwiers L.-H."/>
            <person name="Turgeon B."/>
            <person name="Goodwin S."/>
            <person name="Spatafora J."/>
            <person name="Crous P."/>
            <person name="Grigoriev I."/>
        </authorList>
    </citation>
    <scope>NUCLEOTIDE SEQUENCE</scope>
    <source>
        <strain evidence="3">CBS 269.34</strain>
    </source>
</reference>
<organism evidence="3 4">
    <name type="scientific">Lophium mytilinum</name>
    <dbReference type="NCBI Taxonomy" id="390894"/>
    <lineage>
        <taxon>Eukaryota</taxon>
        <taxon>Fungi</taxon>
        <taxon>Dikarya</taxon>
        <taxon>Ascomycota</taxon>
        <taxon>Pezizomycotina</taxon>
        <taxon>Dothideomycetes</taxon>
        <taxon>Pleosporomycetidae</taxon>
        <taxon>Mytilinidiales</taxon>
        <taxon>Mytilinidiaceae</taxon>
        <taxon>Lophium</taxon>
    </lineage>
</organism>
<evidence type="ECO:0000259" key="2">
    <source>
        <dbReference type="PROSITE" id="PS00028"/>
    </source>
</evidence>
<evidence type="ECO:0000256" key="1">
    <source>
        <dbReference type="SAM" id="MobiDB-lite"/>
    </source>
</evidence>
<gene>
    <name evidence="3" type="ORF">BU16DRAFT_543942</name>
</gene>
<feature type="region of interest" description="Disordered" evidence="1">
    <location>
        <begin position="144"/>
        <end position="168"/>
    </location>
</feature>
<dbReference type="PROSITE" id="PS00028">
    <property type="entry name" value="ZINC_FINGER_C2H2_1"/>
    <property type="match status" value="1"/>
</dbReference>
<dbReference type="Proteomes" id="UP000799750">
    <property type="component" value="Unassembled WGS sequence"/>
</dbReference>
<keyword evidence="4" id="KW-1185">Reference proteome</keyword>
<dbReference type="EMBL" id="MU004197">
    <property type="protein sequence ID" value="KAF2490640.1"/>
    <property type="molecule type" value="Genomic_DNA"/>
</dbReference>
<proteinExistence type="predicted"/>
<sequence length="897" mass="100367">MADEPFPYLYRTVLTLLVGPDERTYPVHKELLASKSSLVGKLIASTQLHSKIEESLRKSLSELEELPRSALCGCGLLMVGRKVSSMHTALANSTQIVQCILRRAIWKNDSLAPAALIGTSADLRPLRQELVDALHEHDWKWGLDTRESNTEQSDTEQSDADGLDTARPPTRQGDYILYDLLDHKELDILDNAVAILIKGVKKRLDQHCRNPQEAGDVVGSQFRLPRTSPRIAEMLIHALYTGRLQTMDARNMFKDTMPYDRLQVFCLAVELGIMSVQQMVVESFLEERTGPTPFYHVLFALAAAKIGSPAKRLLDWLLRNLLAKLLSVCPDGQELSLKAVDSADIDKCANSEALSMICDDCWTHMTSMSNVLKHVAETDHENITERATKTKLLIFKEHKPMFEEFIAKLVAKQRRRTIEKELFCRPVPDTTALDDDSSIWDSDLDVAASTPRRVFRCDECSAQFTSTSQKKNHTDTSCHEQFSELSPDEIKKLDSIIRSCKKRKAIDSDSGNDDGGSEGQPAKTTTPTKKPRTRSAAAIERKGKAKSPLKKNKDVPRHITEAAEETAGLPPDMNSSMNVGSKEIRASDKDAMDPRDLPFPSLYRTIVVLEIGPRHEKLFAYKEFLTRKSSVIAKHFESTKFVRIEASLRDTLAKVNDLPKAGKCFRDLAYTSGHFNCEIVCGLSKSIIPHSNITGPLDGTIADLRVMRDATLEVFAREETGPEPPESYSNRSVLWRLEANNRVEVLDLVVSNIASEIEQRLAKHAAHFAAAAVASRGLYQLPNAQYRVVEMLIHALYTGQLQAMNANGVIYSPPVYDLAQVFCLAVELDIECVQQVIVEDLPNKNLRVTGTVEMEKVILLLKEKKLEKCKLEAFLGAWLGLGGEELQEYVRAFQTER</sequence>
<dbReference type="InterPro" id="IPR013087">
    <property type="entry name" value="Znf_C2H2_type"/>
</dbReference>
<feature type="region of interest" description="Disordered" evidence="1">
    <location>
        <begin position="503"/>
        <end position="557"/>
    </location>
</feature>
<feature type="compositionally biased region" description="Acidic residues" evidence="1">
    <location>
        <begin position="153"/>
        <end position="162"/>
    </location>
</feature>
<dbReference type="OrthoDB" id="194443at2759"/>
<name>A0A6A6QF58_9PEZI</name>
<protein>
    <recommendedName>
        <fullName evidence="2">C2H2-type domain-containing protein</fullName>
    </recommendedName>
</protein>
<dbReference type="AlphaFoldDB" id="A0A6A6QF58"/>
<accession>A0A6A6QF58</accession>
<evidence type="ECO:0000313" key="3">
    <source>
        <dbReference type="EMBL" id="KAF2490640.1"/>
    </source>
</evidence>
<feature type="domain" description="C2H2-type" evidence="2">
    <location>
        <begin position="457"/>
        <end position="479"/>
    </location>
</feature>
<evidence type="ECO:0000313" key="4">
    <source>
        <dbReference type="Proteomes" id="UP000799750"/>
    </source>
</evidence>